<accession>A0A2N8ZAU6</accession>
<dbReference type="EMBL" id="LT960611">
    <property type="protein sequence ID" value="SON49018.1"/>
    <property type="molecule type" value="Genomic_DNA"/>
</dbReference>
<evidence type="ECO:0008006" key="3">
    <source>
        <dbReference type="Google" id="ProtNLM"/>
    </source>
</evidence>
<sequence length="768" mass="87088">MSANLSHELHEIGSNSVPYLLMLLLNKVEAVSYKPNYKGSNVSHEIDMELFISFFKRCFGTCEKKGIRILNFKLPYLDESEKLNIYCCTRSMLDKYVSEPIDVSELNAEMPPRAICLGISKVLSKKYDCQHEFFIQFSSILERMNRDGLYQEARDYADEALICSHADDVLYYGHYARFSIYTSQTNVIDSLLNGCLLFTSLCNEESICAEFMEKAYITIFLALRTFQFFELARSIYKRYISDLNLDEYNKQKLDLANFYMQIMENNSSVVKDTERYLGENKDKILEFGKSSLIPWYALICNMNTLFNQEYKTTKNIIEFESIVESKLTSQEIQGLRAKILKGNSEGKAALIEGLVNLSRTRNKADYVHEVNQLIVTANRVIESAFNKSDIEGVLLGHQLNSDAGVGFVGNPIDSVSGTIHQTFNLESKNSLRFRKFLTYISDRLSVINSQFLWLGFNNDRVYAVVFENGGFTFCDYIESTNKKEINEWVKNYQQELAFNDSPITGSPFVTREDIWLKEKDSIVKRLPNFNIPISSSNIVVFSDVGFSSFPHNLIKVDGDILGLKQSISSPLSFDNYLTYANNKIDLQKINVWAPIVEGDTAISIAFSKIKENLGDTNVIYEEGLIPNPSSDINVFISHGGRDGNSGFRGLYPSDGKAYNIDNIFGSGKVAIMFVCHAGSIVENYYSNSTHTLVKKLLQEGYEAVISPSWSLNVSIPGIWLKEFIRNMENGYNISYSVNKANLYVESIYISPGASTAMHLFGNDRLISN</sequence>
<keyword evidence="2" id="KW-1185">Reference proteome</keyword>
<dbReference type="KEGG" id="vta:A1039"/>
<protein>
    <recommendedName>
        <fullName evidence="3">CHAT domain-containing protein</fullName>
    </recommendedName>
</protein>
<evidence type="ECO:0000313" key="2">
    <source>
        <dbReference type="Proteomes" id="UP000235828"/>
    </source>
</evidence>
<gene>
    <name evidence="1" type="ORF">VTAP4600_A1039</name>
</gene>
<dbReference type="AlphaFoldDB" id="A0A2N8ZAU6"/>
<name>A0A2N8ZAU6_9VIBR</name>
<dbReference type="Proteomes" id="UP000235828">
    <property type="component" value="Chromosome A"/>
</dbReference>
<evidence type="ECO:0000313" key="1">
    <source>
        <dbReference type="EMBL" id="SON49018.1"/>
    </source>
</evidence>
<proteinExistence type="predicted"/>
<organism evidence="1 2">
    <name type="scientific">Vibrio tapetis subsp. tapetis</name>
    <dbReference type="NCBI Taxonomy" id="1671868"/>
    <lineage>
        <taxon>Bacteria</taxon>
        <taxon>Pseudomonadati</taxon>
        <taxon>Pseudomonadota</taxon>
        <taxon>Gammaproteobacteria</taxon>
        <taxon>Vibrionales</taxon>
        <taxon>Vibrionaceae</taxon>
        <taxon>Vibrio</taxon>
    </lineage>
</organism>
<dbReference type="RefSeq" id="WP_197708658.1">
    <property type="nucleotide sequence ID" value="NZ_LT960611.1"/>
</dbReference>
<reference evidence="1 2" key="1">
    <citation type="submission" date="2017-10" db="EMBL/GenBank/DDBJ databases">
        <authorList>
            <person name="Banno H."/>
            <person name="Chua N.-H."/>
        </authorList>
    </citation>
    <scope>NUCLEOTIDE SEQUENCE [LARGE SCALE GENOMIC DNA]</scope>
    <source>
        <strain evidence="1">Vibrio tapetis CECT4600</strain>
    </source>
</reference>